<dbReference type="Gene3D" id="3.60.20.10">
    <property type="entry name" value="Glutamine Phosphoribosylpyrophosphate, subunit 1, domain 1"/>
    <property type="match status" value="1"/>
</dbReference>
<evidence type="ECO:0000313" key="2">
    <source>
        <dbReference type="EMBL" id="SDG38755.1"/>
    </source>
</evidence>
<dbReference type="PROSITE" id="PS51278">
    <property type="entry name" value="GATASE_TYPE_2"/>
    <property type="match status" value="1"/>
</dbReference>
<dbReference type="InterPro" id="IPR029055">
    <property type="entry name" value="Ntn_hydrolases_N"/>
</dbReference>
<feature type="domain" description="Glutamine amidotransferase type-2" evidence="1">
    <location>
        <begin position="2"/>
        <end position="244"/>
    </location>
</feature>
<dbReference type="PANTHER" id="PTHR42824:SF1">
    <property type="entry name" value="GLUTAMINE AMIDOTRANSFERASE YAFJ-RELATED"/>
    <property type="match status" value="1"/>
</dbReference>
<dbReference type="EMBL" id="FNBS01000069">
    <property type="protein sequence ID" value="SDG38755.1"/>
    <property type="molecule type" value="Genomic_DNA"/>
</dbReference>
<accession>A0A1G7TU29</accession>
<keyword evidence="2" id="KW-0315">Glutamine amidotransferase</keyword>
<dbReference type="RefSeq" id="WP_074592824.1">
    <property type="nucleotide sequence ID" value="NZ_FNBS01000069.1"/>
</dbReference>
<gene>
    <name evidence="2" type="ORF">SAMN04244560_02269</name>
</gene>
<dbReference type="Proteomes" id="UP000183404">
    <property type="component" value="Unassembled WGS sequence"/>
</dbReference>
<dbReference type="PANTHER" id="PTHR42824">
    <property type="entry name" value="GLUTAMINE AMIDOTRANSFERASE"/>
    <property type="match status" value="1"/>
</dbReference>
<keyword evidence="2" id="KW-0808">Transferase</keyword>
<dbReference type="InterPro" id="IPR017932">
    <property type="entry name" value="GATase_2_dom"/>
</dbReference>
<dbReference type="GO" id="GO:0016740">
    <property type="term" value="F:transferase activity"/>
    <property type="evidence" value="ECO:0007669"/>
    <property type="project" value="UniProtKB-KW"/>
</dbReference>
<dbReference type="Pfam" id="PF13522">
    <property type="entry name" value="GATase_6"/>
    <property type="match status" value="1"/>
</dbReference>
<evidence type="ECO:0000259" key="1">
    <source>
        <dbReference type="PROSITE" id="PS51278"/>
    </source>
</evidence>
<dbReference type="CDD" id="cd00352">
    <property type="entry name" value="Gn_AT_II"/>
    <property type="match status" value="1"/>
</dbReference>
<dbReference type="AlphaFoldDB" id="A0A1G7TU29"/>
<sequence>MCGLFGVYFYGEQKDLKILNLSNLVKELGHASAIRGTDATGIAYVLDGKKLEIDKRGVSAYQFKFDVPSNIGVVMGHTRASTHGSALKNYNNHPFRGKAKDTDFAFAHNGVLDNYLDLQISEDLPNTKIEVDSYVGVQLLEKYGELNIPNIKKMAETVVGSFTFTILDEKENLYVVKNDSPFVIAHFPTLKLYAYASTDSILMEALMHYQKTKDIVINTIKMKVFDEIELIYPNAGEILVITKSGSIIKDTFKPKERFSNIMWWNFGHKSKSKKNDKESYDYGGFSLIIPHDSDENDYKDNYENDAYNFIMQVAEEYGYNTDEIQFLLDVGYTEEEIYDLIMTDELDEVLIEEWGLYYGNKK</sequence>
<organism evidence="2 3">
    <name type="scientific">Thermoanaerobacter thermohydrosulfuricus</name>
    <name type="common">Clostridium thermohydrosulfuricum</name>
    <dbReference type="NCBI Taxonomy" id="1516"/>
    <lineage>
        <taxon>Bacteria</taxon>
        <taxon>Bacillati</taxon>
        <taxon>Bacillota</taxon>
        <taxon>Clostridia</taxon>
        <taxon>Thermoanaerobacterales</taxon>
        <taxon>Thermoanaerobacteraceae</taxon>
        <taxon>Thermoanaerobacter</taxon>
    </lineage>
</organism>
<evidence type="ECO:0000313" key="3">
    <source>
        <dbReference type="Proteomes" id="UP000183404"/>
    </source>
</evidence>
<reference evidence="2 3" key="1">
    <citation type="submission" date="2016-10" db="EMBL/GenBank/DDBJ databases">
        <authorList>
            <person name="de Groot N.N."/>
        </authorList>
    </citation>
    <scope>NUCLEOTIDE SEQUENCE [LARGE SCALE GENOMIC DNA]</scope>
    <source>
        <strain evidence="2 3">DSM 569</strain>
    </source>
</reference>
<dbReference type="SUPFAM" id="SSF56235">
    <property type="entry name" value="N-terminal nucleophile aminohydrolases (Ntn hydrolases)"/>
    <property type="match status" value="1"/>
</dbReference>
<protein>
    <submittedName>
        <fullName evidence="2">Glutamine amidotransferase domain-containing protein</fullName>
    </submittedName>
</protein>
<name>A0A1G7TU29_THETY</name>
<proteinExistence type="predicted"/>